<sequence>MARNPNPTRITDEIWSLWERFDRLESSALLGGIYAAKPGYHNYRNAVATSDYSRADVAADRQGPGDKAAALDLTMSAAAMRAYTSRLDVAARARDERLYIGGVPIIREFIGTKDNRSVYCYVLTGGRPLGVGADAGPDPGRDTTHLWHLHISFIRRFVNSSDAMNRIYSVLAGESLADWRAHGSEEGDMAAAEDIWRLLFNGGYPPGVAPTHTGGIDRAEIFRRLQAIQRDLTVLVSANQSTVDAEQVVTSTMANLSPEQLSEAIKASSVSPEALADAIPDEDAPAVLNALAARVAAITAPAANAEQSIDRP</sequence>
<dbReference type="Proteomes" id="UP001183643">
    <property type="component" value="Unassembled WGS sequence"/>
</dbReference>
<dbReference type="AlphaFoldDB" id="A0AAE3YRM8"/>
<dbReference type="RefSeq" id="WP_310371242.1">
    <property type="nucleotide sequence ID" value="NZ_JAVDYB010000001.1"/>
</dbReference>
<protein>
    <submittedName>
        <fullName evidence="1">Uncharacterized protein</fullName>
    </submittedName>
</protein>
<dbReference type="EMBL" id="JAVDYB010000001">
    <property type="protein sequence ID" value="MDR7278375.1"/>
    <property type="molecule type" value="Genomic_DNA"/>
</dbReference>
<proteinExistence type="predicted"/>
<reference evidence="1" key="1">
    <citation type="submission" date="2023-07" db="EMBL/GenBank/DDBJ databases">
        <title>Sequencing the genomes of 1000 actinobacteria strains.</title>
        <authorList>
            <person name="Klenk H.-P."/>
        </authorList>
    </citation>
    <scope>NUCLEOTIDE SEQUENCE</scope>
    <source>
        <strain evidence="1">DSM 44707</strain>
    </source>
</reference>
<gene>
    <name evidence="1" type="ORF">J2S41_005153</name>
</gene>
<accession>A0AAE3YRM8</accession>
<evidence type="ECO:0000313" key="2">
    <source>
        <dbReference type="Proteomes" id="UP001183643"/>
    </source>
</evidence>
<organism evidence="1 2">
    <name type="scientific">Catenuloplanes atrovinosus</name>
    <dbReference type="NCBI Taxonomy" id="137266"/>
    <lineage>
        <taxon>Bacteria</taxon>
        <taxon>Bacillati</taxon>
        <taxon>Actinomycetota</taxon>
        <taxon>Actinomycetes</taxon>
        <taxon>Micromonosporales</taxon>
        <taxon>Micromonosporaceae</taxon>
        <taxon>Catenuloplanes</taxon>
    </lineage>
</organism>
<keyword evidence="2" id="KW-1185">Reference proteome</keyword>
<name>A0AAE3YRM8_9ACTN</name>
<evidence type="ECO:0000313" key="1">
    <source>
        <dbReference type="EMBL" id="MDR7278375.1"/>
    </source>
</evidence>
<comment type="caution">
    <text evidence="1">The sequence shown here is derived from an EMBL/GenBank/DDBJ whole genome shotgun (WGS) entry which is preliminary data.</text>
</comment>